<dbReference type="OrthoDB" id="9804476at2"/>
<keyword evidence="2" id="KW-0614">Plasmid</keyword>
<reference evidence="2" key="2">
    <citation type="submission" date="2016-08" db="EMBL/GenBank/DDBJ databases">
        <authorList>
            <person name="Seilhamer J.J."/>
        </authorList>
    </citation>
    <scope>NUCLEOTIDE SEQUENCE [LARGE SCALE GENOMIC DNA]</scope>
    <source>
        <strain evidence="2">SA1</strain>
        <plasmid evidence="2">pSA1</plasmid>
    </source>
</reference>
<dbReference type="Proteomes" id="UP000024329">
    <property type="component" value="Unassembled WGS sequence"/>
</dbReference>
<dbReference type="InterPro" id="IPR029057">
    <property type="entry name" value="PRTase-like"/>
</dbReference>
<accession>A0A031K0Y8</accession>
<dbReference type="PATRIC" id="fig|158500.4.peg.1797"/>
<dbReference type="KEGG" id="nre:BES08_18965"/>
<dbReference type="Gene3D" id="3.40.50.2020">
    <property type="match status" value="1"/>
</dbReference>
<reference evidence="5" key="3">
    <citation type="journal article" date="2017" name="J. Biotechnol.">
        <title>Complete genome sequence of Novosphingobium resinovorum SA1, a versatile xenobiotic-degrading bacterium capable of utilizing sulfanilic acid.</title>
        <authorList>
            <person name="Hegedus B."/>
            <person name="Kos P.B."/>
            <person name="Balint B."/>
            <person name="Maroti G."/>
            <person name="Gan H.M."/>
            <person name="Perei K."/>
            <person name="Rakhely G."/>
        </authorList>
    </citation>
    <scope>NUCLEOTIDE SEQUENCE [LARGE SCALE GENOMIC DNA]</scope>
    <source>
        <strain evidence="5">SA1</strain>
    </source>
</reference>
<keyword evidence="3" id="KW-0328">Glycosyltransferase</keyword>
<dbReference type="eggNOG" id="COG2236">
    <property type="taxonomic scope" value="Bacteria"/>
</dbReference>
<reference evidence="3 4" key="1">
    <citation type="submission" date="2014-03" db="EMBL/GenBank/DDBJ databases">
        <title>Whole genome sequence of Novosphingobium resinovorum KF1.</title>
        <authorList>
            <person name="Gan H.M."/>
            <person name="Gan H.Y."/>
            <person name="Chew T.H."/>
            <person name="Savka M.A."/>
        </authorList>
    </citation>
    <scope>NUCLEOTIDE SEQUENCE [LARGE SCALE GENOMIC DNA]</scope>
    <source>
        <strain evidence="3 4">KF1</strain>
    </source>
</reference>
<sequence length="311" mass="34894">MHFRSINDLYRDVWRGLSRLPHDIDLVVGVPRSGMLPASMVALARNLPLADIDGFAQGRLLSSGHTRREEGAVSRFAHVLVIDDSCRTGASMQEARAKLAHLDCRITFAAVYGVPGKSGGADFVFETVPEPRVFEWNVLHHPIVSRSCFDIDGVLCVDPTERENDDGARYLNFLASAVPLHRPRREIAMLVTSRLEKYRAPTEDWLDRHGVRYGQLRMLDLPDAAARRRLRAHGSFKAEVYREAACDLFVESELPQARDIARLSGKPVLSLQGPQMLMPGMMNPQAIRHTLAPRRFRARVGRMVSRVLRAG</sequence>
<feature type="domain" description="Phosphoribosyltransferase" evidence="1">
    <location>
        <begin position="21"/>
        <end position="129"/>
    </location>
</feature>
<gene>
    <name evidence="2" type="ORF">BES08_18965</name>
    <name evidence="3" type="ORF">BV97_01753</name>
</gene>
<geneLocation type="plasmid" evidence="2 5">
    <name>pSA1</name>
</geneLocation>
<evidence type="ECO:0000259" key="1">
    <source>
        <dbReference type="Pfam" id="PF00156"/>
    </source>
</evidence>
<organism evidence="3 4">
    <name type="scientific">Novosphingobium resinovorum</name>
    <dbReference type="NCBI Taxonomy" id="158500"/>
    <lineage>
        <taxon>Bacteria</taxon>
        <taxon>Pseudomonadati</taxon>
        <taxon>Pseudomonadota</taxon>
        <taxon>Alphaproteobacteria</taxon>
        <taxon>Sphingomonadales</taxon>
        <taxon>Sphingomonadaceae</taxon>
        <taxon>Novosphingobium</taxon>
    </lineage>
</organism>
<dbReference type="CDD" id="cd06223">
    <property type="entry name" value="PRTases_typeI"/>
    <property type="match status" value="1"/>
</dbReference>
<name>A0A031K0Y8_9SPHN</name>
<dbReference type="InterPro" id="IPR000836">
    <property type="entry name" value="PRTase_dom"/>
</dbReference>
<dbReference type="AlphaFoldDB" id="A0A031K0Y8"/>
<evidence type="ECO:0000313" key="2">
    <source>
        <dbReference type="EMBL" id="AOR78983.1"/>
    </source>
</evidence>
<dbReference type="EMBL" id="JFYZ01000005">
    <property type="protein sequence ID" value="EZP82829.1"/>
    <property type="molecule type" value="Genomic_DNA"/>
</dbReference>
<dbReference type="RefSeq" id="WP_036525126.1">
    <property type="nucleotide sequence ID" value="NZ_CP017076.1"/>
</dbReference>
<evidence type="ECO:0000313" key="4">
    <source>
        <dbReference type="Proteomes" id="UP000024329"/>
    </source>
</evidence>
<keyword evidence="5" id="KW-1185">Reference proteome</keyword>
<keyword evidence="3" id="KW-0808">Transferase</keyword>
<protein>
    <submittedName>
        <fullName evidence="3">Phosphoribosyltransferase</fullName>
    </submittedName>
</protein>
<dbReference type="Proteomes" id="UP000094626">
    <property type="component" value="Plasmid pSA1"/>
</dbReference>
<evidence type="ECO:0000313" key="3">
    <source>
        <dbReference type="EMBL" id="EZP82829.1"/>
    </source>
</evidence>
<dbReference type="Pfam" id="PF00156">
    <property type="entry name" value="Pribosyltran"/>
    <property type="match status" value="1"/>
</dbReference>
<evidence type="ECO:0000313" key="5">
    <source>
        <dbReference type="Proteomes" id="UP000094626"/>
    </source>
</evidence>
<dbReference type="SUPFAM" id="SSF53271">
    <property type="entry name" value="PRTase-like"/>
    <property type="match status" value="1"/>
</dbReference>
<dbReference type="GO" id="GO:0016757">
    <property type="term" value="F:glycosyltransferase activity"/>
    <property type="evidence" value="ECO:0007669"/>
    <property type="project" value="UniProtKB-KW"/>
</dbReference>
<dbReference type="EMBL" id="CP017076">
    <property type="protein sequence ID" value="AOR78983.1"/>
    <property type="molecule type" value="Genomic_DNA"/>
</dbReference>
<proteinExistence type="predicted"/>